<evidence type="ECO:0000256" key="3">
    <source>
        <dbReference type="ARBA" id="ARBA00022989"/>
    </source>
</evidence>
<evidence type="ECO:0000256" key="1">
    <source>
        <dbReference type="ARBA" id="ARBA00004141"/>
    </source>
</evidence>
<sequence length="195" mass="20265">MSSPFTQQTPTGLLIATTIGITGSAWICGSNASLSLIAVPAIMQAPAPLAAKQWYTVLMRGGSFGIPFALGSALATAYVASQHARDSLAFKLNVAATILLPSIVPFTIAFIAPINDKLIEKMNSMASASLDDEAVEQGVAEGETTHALIDKWATLNLARAVFLAAGALCTTIAALDKREVVGFSNIGLRSGANRM</sequence>
<name>A0A7U2NQ12_PHANO</name>
<dbReference type="InterPro" id="IPR013901">
    <property type="entry name" value="Anthrone_oxy"/>
</dbReference>
<dbReference type="EMBL" id="CP069042">
    <property type="protein sequence ID" value="QRD06225.1"/>
    <property type="molecule type" value="Genomic_DNA"/>
</dbReference>
<dbReference type="Pfam" id="PF08592">
    <property type="entry name" value="Anthrone_oxy"/>
    <property type="match status" value="1"/>
</dbReference>
<accession>A0A7U2NQ12</accession>
<dbReference type="KEGG" id="pno:SNOG_14789"/>
<keyword evidence="3 6" id="KW-1133">Transmembrane helix</keyword>
<dbReference type="AlphaFoldDB" id="A0A7U2NQ12"/>
<evidence type="ECO:0000313" key="7">
    <source>
        <dbReference type="EMBL" id="QRD06225.1"/>
    </source>
</evidence>
<dbReference type="VEuPathDB" id="FungiDB:JI435_147890"/>
<protein>
    <submittedName>
        <fullName evidence="7">Uncharacterized protein</fullName>
    </submittedName>
</protein>
<evidence type="ECO:0000313" key="8">
    <source>
        <dbReference type="Proteomes" id="UP000663193"/>
    </source>
</evidence>
<gene>
    <name evidence="7" type="ORF">JI435_147890</name>
</gene>
<proteinExistence type="inferred from homology"/>
<dbReference type="RefSeq" id="XP_001804968.1">
    <property type="nucleotide sequence ID" value="XM_001804916.1"/>
</dbReference>
<comment type="similarity">
    <text evidence="5">Belongs to the anthrone oxygenase family.</text>
</comment>
<organism evidence="7 8">
    <name type="scientific">Phaeosphaeria nodorum (strain SN15 / ATCC MYA-4574 / FGSC 10173)</name>
    <name type="common">Glume blotch fungus</name>
    <name type="synonym">Parastagonospora nodorum</name>
    <dbReference type="NCBI Taxonomy" id="321614"/>
    <lineage>
        <taxon>Eukaryota</taxon>
        <taxon>Fungi</taxon>
        <taxon>Dikarya</taxon>
        <taxon>Ascomycota</taxon>
        <taxon>Pezizomycotina</taxon>
        <taxon>Dothideomycetes</taxon>
        <taxon>Pleosporomycetidae</taxon>
        <taxon>Pleosporales</taxon>
        <taxon>Pleosporineae</taxon>
        <taxon>Phaeosphaeriaceae</taxon>
        <taxon>Parastagonospora</taxon>
    </lineage>
</organism>
<feature type="transmembrane region" description="Helical" evidence="6">
    <location>
        <begin position="92"/>
        <end position="114"/>
    </location>
</feature>
<keyword evidence="8" id="KW-1185">Reference proteome</keyword>
<dbReference type="Proteomes" id="UP000663193">
    <property type="component" value="Chromosome 20"/>
</dbReference>
<keyword evidence="4 6" id="KW-0472">Membrane</keyword>
<dbReference type="OrthoDB" id="5954308at2759"/>
<feature type="transmembrane region" description="Helical" evidence="6">
    <location>
        <begin position="12"/>
        <end position="42"/>
    </location>
</feature>
<dbReference type="PANTHER" id="PTHR35042:SF1">
    <property type="entry name" value="DUF1772-DOMAIN-CONTAINING PROTEIN"/>
    <property type="match status" value="1"/>
</dbReference>
<comment type="subcellular location">
    <subcellularLocation>
        <location evidence="1">Membrane</location>
        <topology evidence="1">Multi-pass membrane protein</topology>
    </subcellularLocation>
</comment>
<dbReference type="OMA" id="LAWCASD"/>
<reference evidence="8" key="1">
    <citation type="journal article" date="2021" name="BMC Genomics">
        <title>Chromosome-level genome assembly and manually-curated proteome of model necrotroph Parastagonospora nodorum Sn15 reveals a genome-wide trove of candidate effector homologs, and redundancy of virulence-related functions within an accessory chromosome.</title>
        <authorList>
            <person name="Bertazzoni S."/>
            <person name="Jones D.A.B."/>
            <person name="Phan H.T."/>
            <person name="Tan K.-C."/>
            <person name="Hane J.K."/>
        </authorList>
    </citation>
    <scope>NUCLEOTIDE SEQUENCE [LARGE SCALE GENOMIC DNA]</scope>
    <source>
        <strain evidence="8">SN15 / ATCC MYA-4574 / FGSC 10173)</strain>
    </source>
</reference>
<evidence type="ECO:0000256" key="5">
    <source>
        <dbReference type="ARBA" id="ARBA00034313"/>
    </source>
</evidence>
<dbReference type="GO" id="GO:0016020">
    <property type="term" value="C:membrane"/>
    <property type="evidence" value="ECO:0007669"/>
    <property type="project" value="UniProtKB-SubCell"/>
</dbReference>
<feature type="transmembrane region" description="Helical" evidence="6">
    <location>
        <begin position="62"/>
        <end position="80"/>
    </location>
</feature>
<evidence type="ECO:0000256" key="4">
    <source>
        <dbReference type="ARBA" id="ARBA00023136"/>
    </source>
</evidence>
<keyword evidence="2 6" id="KW-0812">Transmembrane</keyword>
<evidence type="ECO:0000256" key="2">
    <source>
        <dbReference type="ARBA" id="ARBA00022692"/>
    </source>
</evidence>
<evidence type="ECO:0000256" key="6">
    <source>
        <dbReference type="SAM" id="Phobius"/>
    </source>
</evidence>
<dbReference type="PANTHER" id="PTHR35042">
    <property type="entry name" value="ANTHRONE OXYGENASE ENCC"/>
    <property type="match status" value="1"/>
</dbReference>